<dbReference type="Proteomes" id="UP000001822">
    <property type="component" value="Chromosome"/>
</dbReference>
<dbReference type="KEGG" id="chu:CHU_2652"/>
<organism evidence="2 3">
    <name type="scientific">Cytophaga hutchinsonii (strain ATCC 33406 / DSM 1761 / CIP 103989 / NBRC 15051 / NCIMB 9469 / D465)</name>
    <dbReference type="NCBI Taxonomy" id="269798"/>
    <lineage>
        <taxon>Bacteria</taxon>
        <taxon>Pseudomonadati</taxon>
        <taxon>Bacteroidota</taxon>
        <taxon>Cytophagia</taxon>
        <taxon>Cytophagales</taxon>
        <taxon>Cytophagaceae</taxon>
        <taxon>Cytophaga</taxon>
    </lineage>
</organism>
<dbReference type="AlphaFoldDB" id="A0A6N4STY7"/>
<sequence length="117" mass="13369">MNYFKLITLACICALFSCGQKSSLDEKPADLLTEEQMTTILVDIHITESALSLKNYNRDSSLTLYAGYKKEIFKEHQITEEQFKSSYDYYSKHAALFNHIYEVVIDSIAAKEAKGQL</sequence>
<evidence type="ECO:0000259" key="1">
    <source>
        <dbReference type="Pfam" id="PF14129"/>
    </source>
</evidence>
<proteinExistence type="predicted"/>
<dbReference type="EMBL" id="CP000383">
    <property type="protein sequence ID" value="ABG59904.1"/>
    <property type="molecule type" value="Genomic_DNA"/>
</dbReference>
<feature type="domain" description="DUF4296" evidence="1">
    <location>
        <begin position="28"/>
        <end position="112"/>
    </location>
</feature>
<keyword evidence="3" id="KW-1185">Reference proteome</keyword>
<reference evidence="2 3" key="1">
    <citation type="journal article" date="2007" name="Appl. Environ. Microbiol.">
        <title>Genome sequence of the cellulolytic gliding bacterium Cytophaga hutchinsonii.</title>
        <authorList>
            <person name="Xie G."/>
            <person name="Bruce D.C."/>
            <person name="Challacombe J.F."/>
            <person name="Chertkov O."/>
            <person name="Detter J.C."/>
            <person name="Gilna P."/>
            <person name="Han C.S."/>
            <person name="Lucas S."/>
            <person name="Misra M."/>
            <person name="Myers G.L."/>
            <person name="Richardson P."/>
            <person name="Tapia R."/>
            <person name="Thayer N."/>
            <person name="Thompson L.S."/>
            <person name="Brettin T.S."/>
            <person name="Henrissat B."/>
            <person name="Wilson D.B."/>
            <person name="McBride M.J."/>
        </authorList>
    </citation>
    <scope>NUCLEOTIDE SEQUENCE [LARGE SCALE GENOMIC DNA]</scope>
    <source>
        <strain evidence="3">ATCC 33406 / DSM 1761 / CIP 103989 / NBRC 15051 / NCIMB 9469 / D465</strain>
    </source>
</reference>
<gene>
    <name evidence="2" type="ordered locus">CHU_2652</name>
</gene>
<protein>
    <recommendedName>
        <fullName evidence="1">DUF4296 domain-containing protein</fullName>
    </recommendedName>
</protein>
<dbReference type="InterPro" id="IPR025381">
    <property type="entry name" value="DUF4296"/>
</dbReference>
<dbReference type="Pfam" id="PF14129">
    <property type="entry name" value="DUF4296"/>
    <property type="match status" value="1"/>
</dbReference>
<name>A0A6N4STY7_CYTH3</name>
<evidence type="ECO:0000313" key="2">
    <source>
        <dbReference type="EMBL" id="ABG59904.1"/>
    </source>
</evidence>
<evidence type="ECO:0000313" key="3">
    <source>
        <dbReference type="Proteomes" id="UP000001822"/>
    </source>
</evidence>
<accession>A0A6N4STY7</accession>
<dbReference type="RefSeq" id="WP_011586014.1">
    <property type="nucleotide sequence ID" value="NC_008255.1"/>
</dbReference>
<dbReference type="PROSITE" id="PS51257">
    <property type="entry name" value="PROKAR_LIPOPROTEIN"/>
    <property type="match status" value="1"/>
</dbReference>